<feature type="transmembrane region" description="Helical" evidence="7">
    <location>
        <begin position="319"/>
        <end position="340"/>
    </location>
</feature>
<evidence type="ECO:0000313" key="10">
    <source>
        <dbReference type="Proteomes" id="UP001187471"/>
    </source>
</evidence>
<feature type="transmembrane region" description="Helical" evidence="7">
    <location>
        <begin position="395"/>
        <end position="414"/>
    </location>
</feature>
<proteinExistence type="predicted"/>
<feature type="transmembrane region" description="Helical" evidence="7">
    <location>
        <begin position="352"/>
        <end position="375"/>
    </location>
</feature>
<feature type="transmembrane region" description="Helical" evidence="7">
    <location>
        <begin position="250"/>
        <end position="270"/>
    </location>
</feature>
<evidence type="ECO:0000256" key="2">
    <source>
        <dbReference type="ARBA" id="ARBA00022448"/>
    </source>
</evidence>
<dbReference type="GO" id="GO:0016020">
    <property type="term" value="C:membrane"/>
    <property type="evidence" value="ECO:0007669"/>
    <property type="project" value="UniProtKB-SubCell"/>
</dbReference>
<dbReference type="InterPro" id="IPR013057">
    <property type="entry name" value="AA_transpt_TM"/>
</dbReference>
<evidence type="ECO:0000259" key="8">
    <source>
        <dbReference type="Pfam" id="PF01490"/>
    </source>
</evidence>
<gene>
    <name evidence="9" type="ORF">RJ640_025681</name>
</gene>
<feature type="transmembrane region" description="Helical" evidence="7">
    <location>
        <begin position="435"/>
        <end position="455"/>
    </location>
</feature>
<name>A0AA88RS90_9ASTE</name>
<evidence type="ECO:0000256" key="6">
    <source>
        <dbReference type="ARBA" id="ARBA00023136"/>
    </source>
</evidence>
<dbReference type="Proteomes" id="UP001187471">
    <property type="component" value="Unassembled WGS sequence"/>
</dbReference>
<keyword evidence="4" id="KW-0029">Amino-acid transport</keyword>
<feature type="transmembrane region" description="Helical" evidence="7">
    <location>
        <begin position="461"/>
        <end position="482"/>
    </location>
</feature>
<evidence type="ECO:0000256" key="5">
    <source>
        <dbReference type="ARBA" id="ARBA00022989"/>
    </source>
</evidence>
<dbReference type="EMBL" id="JAVXUO010000184">
    <property type="protein sequence ID" value="KAK2994627.1"/>
    <property type="molecule type" value="Genomic_DNA"/>
</dbReference>
<evidence type="ECO:0000256" key="3">
    <source>
        <dbReference type="ARBA" id="ARBA00022692"/>
    </source>
</evidence>
<evidence type="ECO:0000256" key="7">
    <source>
        <dbReference type="SAM" id="Phobius"/>
    </source>
</evidence>
<feature type="transmembrane region" description="Helical" evidence="7">
    <location>
        <begin position="494"/>
        <end position="519"/>
    </location>
</feature>
<evidence type="ECO:0000256" key="1">
    <source>
        <dbReference type="ARBA" id="ARBA00004370"/>
    </source>
</evidence>
<protein>
    <recommendedName>
        <fullName evidence="8">Amino acid transporter transmembrane domain-containing protein</fullName>
    </recommendedName>
</protein>
<accession>A0AA88RS90</accession>
<dbReference type="AlphaFoldDB" id="A0AA88RS90"/>
<organism evidence="9 10">
    <name type="scientific">Escallonia rubra</name>
    <dbReference type="NCBI Taxonomy" id="112253"/>
    <lineage>
        <taxon>Eukaryota</taxon>
        <taxon>Viridiplantae</taxon>
        <taxon>Streptophyta</taxon>
        <taxon>Embryophyta</taxon>
        <taxon>Tracheophyta</taxon>
        <taxon>Spermatophyta</taxon>
        <taxon>Magnoliopsida</taxon>
        <taxon>eudicotyledons</taxon>
        <taxon>Gunneridae</taxon>
        <taxon>Pentapetalae</taxon>
        <taxon>asterids</taxon>
        <taxon>campanulids</taxon>
        <taxon>Escalloniales</taxon>
        <taxon>Escalloniaceae</taxon>
        <taxon>Escallonia</taxon>
    </lineage>
</organism>
<dbReference type="Pfam" id="PF01490">
    <property type="entry name" value="Aa_trans"/>
    <property type="match status" value="1"/>
</dbReference>
<comment type="subcellular location">
    <subcellularLocation>
        <location evidence="1">Membrane</location>
    </subcellularLocation>
</comment>
<reference evidence="9" key="1">
    <citation type="submission" date="2022-12" db="EMBL/GenBank/DDBJ databases">
        <title>Draft genome assemblies for two species of Escallonia (Escalloniales).</title>
        <authorList>
            <person name="Chanderbali A."/>
            <person name="Dervinis C."/>
            <person name="Anghel I."/>
            <person name="Soltis D."/>
            <person name="Soltis P."/>
            <person name="Zapata F."/>
        </authorList>
    </citation>
    <scope>NUCLEOTIDE SEQUENCE</scope>
    <source>
        <strain evidence="9">UCBG92.1500</strain>
        <tissue evidence="9">Leaf</tissue>
    </source>
</reference>
<feature type="transmembrane region" description="Helical" evidence="7">
    <location>
        <begin position="157"/>
        <end position="179"/>
    </location>
</feature>
<feature type="transmembrane region" description="Helical" evidence="7">
    <location>
        <begin position="277"/>
        <end position="299"/>
    </location>
</feature>
<keyword evidence="2" id="KW-0813">Transport</keyword>
<keyword evidence="5 7" id="KW-1133">Transmembrane helix</keyword>
<keyword evidence="6 7" id="KW-0472">Membrane</keyword>
<comment type="caution">
    <text evidence="9">The sequence shown here is derived from an EMBL/GenBank/DDBJ whole genome shotgun (WGS) entry which is preliminary data.</text>
</comment>
<keyword evidence="10" id="KW-1185">Reference proteome</keyword>
<dbReference type="PANTHER" id="PTHR48017">
    <property type="entry name" value="OS05G0424000 PROTEIN-RELATED"/>
    <property type="match status" value="1"/>
</dbReference>
<dbReference type="GO" id="GO:0006865">
    <property type="term" value="P:amino acid transport"/>
    <property type="evidence" value="ECO:0007669"/>
    <property type="project" value="UniProtKB-KW"/>
</dbReference>
<evidence type="ECO:0000313" key="9">
    <source>
        <dbReference type="EMBL" id="KAK2994627.1"/>
    </source>
</evidence>
<sequence>MEAVTRPLLLGINDGKQRAHQGAHDHPDLESLGLDRSSARGKLSYFKTCFNGLNALSEFTIVLHNPRDNSTSESKSVGIVVERTLIDKTEKLAALSLSKPLASFENYPLVALNFLSQNHIHPLSCQAHVRANPGLHCCSTTIFCSDFSGVGILSVPYALAAGGWLSLILLLVIASSTYYTGLLIQRCMDADPNIRSYPDIGDHAFGTAGRIVVSVTMNIELYLVSTGFLILEGDNLHNLIPGMEFEISGITVSGRQSFIVIVAIIILPTIWLNNMSILSYISASGVLASVIILGSILWAGAVDGIGFQQRGSLINWNGLPTAVSLYAFCYCAHPVFPTLYTSMRNQRQFSKVLLLCFVFCTVTYASMAVLGYLMFGSEVQSQITLDLPTNKISSKVAIVTTLVNPIAKYALMVTPIVNSIENQFQSYYNKRSFSVLVRTTLVTSAVVVAVAIPFFGYLMSLVGAFLSVTASILLPCLCYLKISGTYQRLGFELVTICGIMVMGVLVLIVGTYTALVQIIQHL</sequence>
<feature type="domain" description="Amino acid transporter transmembrane" evidence="8">
    <location>
        <begin position="144"/>
        <end position="514"/>
    </location>
</feature>
<feature type="transmembrane region" description="Helical" evidence="7">
    <location>
        <begin position="211"/>
        <end position="230"/>
    </location>
</feature>
<keyword evidence="3 7" id="KW-0812">Transmembrane</keyword>
<evidence type="ECO:0000256" key="4">
    <source>
        <dbReference type="ARBA" id="ARBA00022970"/>
    </source>
</evidence>